<organism evidence="1 2">
    <name type="scientific">Deinococcus arcticus</name>
    <dbReference type="NCBI Taxonomy" id="2136176"/>
    <lineage>
        <taxon>Bacteria</taxon>
        <taxon>Thermotogati</taxon>
        <taxon>Deinococcota</taxon>
        <taxon>Deinococci</taxon>
        <taxon>Deinococcales</taxon>
        <taxon>Deinococcaceae</taxon>
        <taxon>Deinococcus</taxon>
    </lineage>
</organism>
<evidence type="ECO:0000313" key="2">
    <source>
        <dbReference type="Proteomes" id="UP000240317"/>
    </source>
</evidence>
<dbReference type="Proteomes" id="UP000240317">
    <property type="component" value="Unassembled WGS sequence"/>
</dbReference>
<protein>
    <submittedName>
        <fullName evidence="1">Uncharacterized protein</fullName>
    </submittedName>
</protein>
<comment type="caution">
    <text evidence="1">The sequence shown here is derived from an EMBL/GenBank/DDBJ whole genome shotgun (WGS) entry which is preliminary data.</text>
</comment>
<sequence length="452" mass="50663">MTTPDLRRTLHASLDRRVRPEDLLTPITQLMADQLSPADRQRLLKAQRQARGAASSHWSSMPADFRRPAAPNLQVAGALFAAPLPPTDEPGVVAQLGQYLGQASAEIHKQVGESDFQRDRLNRDARAAAGLDLSRRQYNKRFRLVQRLERKQATLARELEKRALTLISKSRLASELPFSVFARDDASAAFIAYYTARCHVRSEFTNTAQVRPYDGVADLLFRHCRRAATTNWWAIAHVYPDPEVLRHLSEAQKGQLLGRCCAVLERTATLMQEVWARSTFDRDTMIVRRGNDSSTWNLLAGAWNQARDGWMNLLYALDLDELLDAVCPGKAMRLMAADVAWWHQHSGGQLDPNTQVWARLPLPWTVLAGEAPCTRRTVRQLCLDLGLHPEQSGWIAPRTRARVAPFRLTPELVHGVTVSSPGLARVLRRAGVFSGRPLRQVADDTLGTDQAE</sequence>
<dbReference type="OrthoDB" id="4264468at2"/>
<name>A0A2T3W3E3_9DEIO</name>
<keyword evidence="2" id="KW-1185">Reference proteome</keyword>
<dbReference type="EMBL" id="PYSV01000033">
    <property type="protein sequence ID" value="PTA66418.1"/>
    <property type="molecule type" value="Genomic_DNA"/>
</dbReference>
<proteinExistence type="predicted"/>
<dbReference type="AlphaFoldDB" id="A0A2T3W3E3"/>
<dbReference type="RefSeq" id="WP_107139520.1">
    <property type="nucleotide sequence ID" value="NZ_PYSV01000033.1"/>
</dbReference>
<evidence type="ECO:0000313" key="1">
    <source>
        <dbReference type="EMBL" id="PTA66418.1"/>
    </source>
</evidence>
<reference evidence="1 2" key="1">
    <citation type="submission" date="2018-03" db="EMBL/GenBank/DDBJ databases">
        <title>Draft genome of Deinococcus sp. OD32.</title>
        <authorList>
            <person name="Wang X.-P."/>
            <person name="Du Z.-J."/>
        </authorList>
    </citation>
    <scope>NUCLEOTIDE SEQUENCE [LARGE SCALE GENOMIC DNA]</scope>
    <source>
        <strain evidence="1 2">OD32</strain>
    </source>
</reference>
<gene>
    <name evidence="1" type="ORF">C8263_18045</name>
</gene>
<accession>A0A2T3W3E3</accession>